<dbReference type="InterPro" id="IPR000073">
    <property type="entry name" value="AB_hydrolase_1"/>
</dbReference>
<dbReference type="InterPro" id="IPR029058">
    <property type="entry name" value="AB_hydrolase_fold"/>
</dbReference>
<dbReference type="Gene3D" id="3.40.50.1820">
    <property type="entry name" value="alpha/beta hydrolase"/>
    <property type="match status" value="1"/>
</dbReference>
<name>A0ABD5RT36_9EURY</name>
<feature type="domain" description="AB hydrolase-1" evidence="1">
    <location>
        <begin position="31"/>
        <end position="257"/>
    </location>
</feature>
<evidence type="ECO:0000259" key="1">
    <source>
        <dbReference type="Pfam" id="PF12697"/>
    </source>
</evidence>
<organism evidence="2 3">
    <name type="scientific">Halomarina salina</name>
    <dbReference type="NCBI Taxonomy" id="1872699"/>
    <lineage>
        <taxon>Archaea</taxon>
        <taxon>Methanobacteriati</taxon>
        <taxon>Methanobacteriota</taxon>
        <taxon>Stenosarchaea group</taxon>
        <taxon>Halobacteria</taxon>
        <taxon>Halobacteriales</taxon>
        <taxon>Natronomonadaceae</taxon>
        <taxon>Halomarina</taxon>
    </lineage>
</organism>
<evidence type="ECO:0000313" key="3">
    <source>
        <dbReference type="Proteomes" id="UP001596099"/>
    </source>
</evidence>
<dbReference type="RefSeq" id="WP_247420515.1">
    <property type="nucleotide sequence ID" value="NZ_JALLGW010000003.1"/>
</dbReference>
<dbReference type="EMBL" id="JBHSQH010000002">
    <property type="protein sequence ID" value="MFC5973543.1"/>
    <property type="molecule type" value="Genomic_DNA"/>
</dbReference>
<dbReference type="GO" id="GO:0016787">
    <property type="term" value="F:hydrolase activity"/>
    <property type="evidence" value="ECO:0007669"/>
    <property type="project" value="UniProtKB-KW"/>
</dbReference>
<dbReference type="Proteomes" id="UP001596099">
    <property type="component" value="Unassembled WGS sequence"/>
</dbReference>
<accession>A0ABD5RT36</accession>
<dbReference type="SUPFAM" id="SSF53474">
    <property type="entry name" value="alpha/beta-Hydrolases"/>
    <property type="match status" value="1"/>
</dbReference>
<dbReference type="InterPro" id="IPR050228">
    <property type="entry name" value="Carboxylesterase_BioH"/>
</dbReference>
<dbReference type="PANTHER" id="PTHR43194">
    <property type="entry name" value="HYDROLASE ALPHA/BETA FOLD FAMILY"/>
    <property type="match status" value="1"/>
</dbReference>
<dbReference type="PRINTS" id="PR00111">
    <property type="entry name" value="ABHYDROLASE"/>
</dbReference>
<keyword evidence="2" id="KW-0378">Hydrolase</keyword>
<protein>
    <submittedName>
        <fullName evidence="2">Alpha/beta fold hydrolase</fullName>
    </submittedName>
</protein>
<gene>
    <name evidence="2" type="ORF">ACFPYI_19615</name>
</gene>
<dbReference type="AlphaFoldDB" id="A0ABD5RT36"/>
<sequence length="265" mass="29082">MSDSDLVGRYVTVQDTRTYVETAGSEDDPAIVAIHTAGADGRQWRHVAPPLVDAGYRLVVPDLPGHGKSYPVDWEPHDTIHQHAEFVLDLVRELGLDAPAVMGCSIGGDTALDLAVEHPDAFRCALAFEGAGRTRGAQLGRLSHPHALPGWQNVLEYSVVDSTAKSVPDAARRELVWQHRSAHEVGTNDLQGWADHDVSDRLDEATLPVLLVRGTEDFYIQDDVFEETIAGLPDCTPVTMEETGHYPMMERPDETASLVVEFLEE</sequence>
<proteinExistence type="predicted"/>
<dbReference type="Pfam" id="PF12697">
    <property type="entry name" value="Abhydrolase_6"/>
    <property type="match status" value="1"/>
</dbReference>
<keyword evidence="3" id="KW-1185">Reference proteome</keyword>
<reference evidence="2 3" key="1">
    <citation type="journal article" date="2019" name="Int. J. Syst. Evol. Microbiol.">
        <title>The Global Catalogue of Microorganisms (GCM) 10K type strain sequencing project: providing services to taxonomists for standard genome sequencing and annotation.</title>
        <authorList>
            <consortium name="The Broad Institute Genomics Platform"/>
            <consortium name="The Broad Institute Genome Sequencing Center for Infectious Disease"/>
            <person name="Wu L."/>
            <person name="Ma J."/>
        </authorList>
    </citation>
    <scope>NUCLEOTIDE SEQUENCE [LARGE SCALE GENOMIC DNA]</scope>
    <source>
        <strain evidence="2 3">CGMCC 1.12543</strain>
    </source>
</reference>
<comment type="caution">
    <text evidence="2">The sequence shown here is derived from an EMBL/GenBank/DDBJ whole genome shotgun (WGS) entry which is preliminary data.</text>
</comment>
<evidence type="ECO:0000313" key="2">
    <source>
        <dbReference type="EMBL" id="MFC5973543.1"/>
    </source>
</evidence>
<dbReference type="PANTHER" id="PTHR43194:SF2">
    <property type="entry name" value="PEROXISOMAL MEMBRANE PROTEIN LPX1"/>
    <property type="match status" value="1"/>
</dbReference>